<keyword evidence="6 10" id="KW-0547">Nucleotide-binding</keyword>
<dbReference type="SUPFAM" id="SSF52540">
    <property type="entry name" value="P-loop containing nucleoside triphosphate hydrolases"/>
    <property type="match status" value="1"/>
</dbReference>
<dbReference type="GO" id="GO:0006400">
    <property type="term" value="P:tRNA modification"/>
    <property type="evidence" value="ECO:0007669"/>
    <property type="project" value="TreeGrafter"/>
</dbReference>
<evidence type="ECO:0000256" key="13">
    <source>
        <dbReference type="RuleBase" id="RU003785"/>
    </source>
</evidence>
<comment type="cofactor">
    <cofactor evidence="1 10">
        <name>Mg(2+)</name>
        <dbReference type="ChEBI" id="CHEBI:18420"/>
    </cofactor>
</comment>
<protein>
    <recommendedName>
        <fullName evidence="10">tRNA dimethylallyltransferase</fullName>
        <ecNumber evidence="10">2.5.1.75</ecNumber>
    </recommendedName>
    <alternativeName>
        <fullName evidence="10">Dimethylallyl diphosphate:tRNA dimethylallyltransferase</fullName>
        <shortName evidence="10">DMAPP:tRNA dimethylallyltransferase</shortName>
        <shortName evidence="10">DMATase</shortName>
    </alternativeName>
    <alternativeName>
        <fullName evidence="10">Isopentenyl-diphosphate:tRNA isopentenyltransferase</fullName>
        <shortName evidence="10">IPP transferase</shortName>
        <shortName evidence="10">IPPT</shortName>
        <shortName evidence="10">IPTase</shortName>
    </alternativeName>
</protein>
<dbReference type="NCBIfam" id="TIGR00174">
    <property type="entry name" value="miaA"/>
    <property type="match status" value="1"/>
</dbReference>
<dbReference type="InterPro" id="IPR039657">
    <property type="entry name" value="Dimethylallyltransferase"/>
</dbReference>
<evidence type="ECO:0000256" key="7">
    <source>
        <dbReference type="ARBA" id="ARBA00022840"/>
    </source>
</evidence>
<dbReference type="Pfam" id="PF01715">
    <property type="entry name" value="IPPT"/>
    <property type="match status" value="1"/>
</dbReference>
<evidence type="ECO:0000256" key="11">
    <source>
        <dbReference type="RuleBase" id="RU003783"/>
    </source>
</evidence>
<evidence type="ECO:0000256" key="1">
    <source>
        <dbReference type="ARBA" id="ARBA00001946"/>
    </source>
</evidence>
<comment type="function">
    <text evidence="2 10 12">Catalyzes the transfer of a dimethylallyl group onto the adenine at position 37 in tRNAs that read codons beginning with uridine, leading to the formation of N6-(dimethylallyl)adenosine (i(6)A).</text>
</comment>
<dbReference type="InterPro" id="IPR018022">
    <property type="entry name" value="IPT"/>
</dbReference>
<evidence type="ECO:0000256" key="12">
    <source>
        <dbReference type="RuleBase" id="RU003784"/>
    </source>
</evidence>
<keyword evidence="4 10" id="KW-0808">Transferase</keyword>
<evidence type="ECO:0000256" key="8">
    <source>
        <dbReference type="ARBA" id="ARBA00022842"/>
    </source>
</evidence>
<evidence type="ECO:0000256" key="5">
    <source>
        <dbReference type="ARBA" id="ARBA00022694"/>
    </source>
</evidence>
<dbReference type="GO" id="GO:0005524">
    <property type="term" value="F:ATP binding"/>
    <property type="evidence" value="ECO:0007669"/>
    <property type="project" value="UniProtKB-UniRule"/>
</dbReference>
<dbReference type="EMBL" id="CP036349">
    <property type="protein sequence ID" value="QDV73267.1"/>
    <property type="molecule type" value="Genomic_DNA"/>
</dbReference>
<keyword evidence="5 10" id="KW-0819">tRNA processing</keyword>
<feature type="binding site" evidence="10">
    <location>
        <begin position="16"/>
        <end position="21"/>
    </location>
    <ligand>
        <name>substrate</name>
    </ligand>
</feature>
<dbReference type="PANTHER" id="PTHR11088:SF60">
    <property type="entry name" value="TRNA DIMETHYLALLYLTRANSFERASE"/>
    <property type="match status" value="1"/>
</dbReference>
<evidence type="ECO:0000256" key="3">
    <source>
        <dbReference type="ARBA" id="ARBA00005842"/>
    </source>
</evidence>
<feature type="site" description="Interaction with substrate tRNA" evidence="10">
    <location>
        <position position="110"/>
    </location>
</feature>
<accession>A0A518K663</accession>
<dbReference type="Proteomes" id="UP000316426">
    <property type="component" value="Chromosome"/>
</dbReference>
<evidence type="ECO:0000256" key="4">
    <source>
        <dbReference type="ARBA" id="ARBA00022679"/>
    </source>
</evidence>
<dbReference type="PANTHER" id="PTHR11088">
    <property type="entry name" value="TRNA DIMETHYLALLYLTRANSFERASE"/>
    <property type="match status" value="1"/>
</dbReference>
<proteinExistence type="inferred from homology"/>
<organism evidence="14 15">
    <name type="scientific">Botrimarina mediterranea</name>
    <dbReference type="NCBI Taxonomy" id="2528022"/>
    <lineage>
        <taxon>Bacteria</taxon>
        <taxon>Pseudomonadati</taxon>
        <taxon>Planctomycetota</taxon>
        <taxon>Planctomycetia</taxon>
        <taxon>Pirellulales</taxon>
        <taxon>Lacipirellulaceae</taxon>
        <taxon>Botrimarina</taxon>
    </lineage>
</organism>
<gene>
    <name evidence="10 14" type="primary">miaA</name>
    <name evidence="14" type="ORF">Spa11_14630</name>
</gene>
<keyword evidence="15" id="KW-1185">Reference proteome</keyword>
<dbReference type="FunFam" id="1.10.20.140:FF:000001">
    <property type="entry name" value="tRNA dimethylallyltransferase"/>
    <property type="match status" value="1"/>
</dbReference>
<sequence length="316" mass="34564">MSFDFATTCWFITGATASGKTAVGLEVSDRLAAAGGGAEILSLDSMAVYRGMDIGTAKPGAAEQAHTPHHLIDLRDPDEEFSVADYRDAAEAVARDVLARGKTPVFIGGTPMYLKCLLRGLFEGPGADWSLRHDLEAELLQFGVEAVHERLQLVDPVAASNIHRNDARRIVRALEVFRTTGQPISHQQLEFDDARPASECKVFVLRRDRTDQHARIAARVDEMMAEGLVEEVRGLTSDGKTLGRSAAQAVGYREVLEHLAGEFDLPSTVERIQSRTRRFAKRQGTWFRSLSECRFIDVAADETAGTIADRIVAVAG</sequence>
<dbReference type="KEGG" id="bmei:Spa11_14630"/>
<comment type="similarity">
    <text evidence="3 10 13">Belongs to the IPP transferase family.</text>
</comment>
<feature type="binding site" evidence="10">
    <location>
        <begin position="14"/>
        <end position="21"/>
    </location>
    <ligand>
        <name>ATP</name>
        <dbReference type="ChEBI" id="CHEBI:30616"/>
    </ligand>
</feature>
<dbReference type="Gene3D" id="1.10.20.140">
    <property type="match status" value="1"/>
</dbReference>
<evidence type="ECO:0000256" key="6">
    <source>
        <dbReference type="ARBA" id="ARBA00022741"/>
    </source>
</evidence>
<keyword evidence="8 10" id="KW-0460">Magnesium</keyword>
<comment type="catalytic activity">
    <reaction evidence="9 10 11">
        <text>adenosine(37) in tRNA + dimethylallyl diphosphate = N(6)-dimethylallyladenosine(37) in tRNA + diphosphate</text>
        <dbReference type="Rhea" id="RHEA:26482"/>
        <dbReference type="Rhea" id="RHEA-COMP:10162"/>
        <dbReference type="Rhea" id="RHEA-COMP:10375"/>
        <dbReference type="ChEBI" id="CHEBI:33019"/>
        <dbReference type="ChEBI" id="CHEBI:57623"/>
        <dbReference type="ChEBI" id="CHEBI:74411"/>
        <dbReference type="ChEBI" id="CHEBI:74415"/>
        <dbReference type="EC" id="2.5.1.75"/>
    </reaction>
</comment>
<feature type="site" description="Interaction with substrate tRNA" evidence="10">
    <location>
        <position position="132"/>
    </location>
</feature>
<dbReference type="AlphaFoldDB" id="A0A518K663"/>
<dbReference type="Gene3D" id="3.40.50.300">
    <property type="entry name" value="P-loop containing nucleotide triphosphate hydrolases"/>
    <property type="match status" value="1"/>
</dbReference>
<dbReference type="EC" id="2.5.1.75" evidence="10"/>
<keyword evidence="7 10" id="KW-0067">ATP-binding</keyword>
<dbReference type="RefSeq" id="WP_145109942.1">
    <property type="nucleotide sequence ID" value="NZ_CP036349.1"/>
</dbReference>
<evidence type="ECO:0000256" key="9">
    <source>
        <dbReference type="ARBA" id="ARBA00049563"/>
    </source>
</evidence>
<name>A0A518K663_9BACT</name>
<evidence type="ECO:0000313" key="14">
    <source>
        <dbReference type="EMBL" id="QDV73267.1"/>
    </source>
</evidence>
<dbReference type="GO" id="GO:0052381">
    <property type="term" value="F:tRNA dimethylallyltransferase activity"/>
    <property type="evidence" value="ECO:0007669"/>
    <property type="project" value="UniProtKB-UniRule"/>
</dbReference>
<comment type="subunit">
    <text evidence="10">Monomer.</text>
</comment>
<reference evidence="14 15" key="1">
    <citation type="submission" date="2019-02" db="EMBL/GenBank/DDBJ databases">
        <title>Deep-cultivation of Planctomycetes and their phenomic and genomic characterization uncovers novel biology.</title>
        <authorList>
            <person name="Wiegand S."/>
            <person name="Jogler M."/>
            <person name="Boedeker C."/>
            <person name="Pinto D."/>
            <person name="Vollmers J."/>
            <person name="Rivas-Marin E."/>
            <person name="Kohn T."/>
            <person name="Peeters S.H."/>
            <person name="Heuer A."/>
            <person name="Rast P."/>
            <person name="Oberbeckmann S."/>
            <person name="Bunk B."/>
            <person name="Jeske O."/>
            <person name="Meyerdierks A."/>
            <person name="Storesund J.E."/>
            <person name="Kallscheuer N."/>
            <person name="Luecker S."/>
            <person name="Lage O.M."/>
            <person name="Pohl T."/>
            <person name="Merkel B.J."/>
            <person name="Hornburger P."/>
            <person name="Mueller R.-W."/>
            <person name="Bruemmer F."/>
            <person name="Labrenz M."/>
            <person name="Spormann A.M."/>
            <person name="Op den Camp H."/>
            <person name="Overmann J."/>
            <person name="Amann R."/>
            <person name="Jetten M.S.M."/>
            <person name="Mascher T."/>
            <person name="Medema M.H."/>
            <person name="Devos D.P."/>
            <person name="Kaster A.-K."/>
            <person name="Ovreas L."/>
            <person name="Rohde M."/>
            <person name="Galperin M.Y."/>
            <person name="Jogler C."/>
        </authorList>
    </citation>
    <scope>NUCLEOTIDE SEQUENCE [LARGE SCALE GENOMIC DNA]</scope>
    <source>
        <strain evidence="14 15">Spa11</strain>
    </source>
</reference>
<comment type="caution">
    <text evidence="10">Lacks conserved residue(s) required for the propagation of feature annotation.</text>
</comment>
<dbReference type="InterPro" id="IPR027417">
    <property type="entry name" value="P-loop_NTPase"/>
</dbReference>
<dbReference type="HAMAP" id="MF_00185">
    <property type="entry name" value="IPP_trans"/>
    <property type="match status" value="1"/>
</dbReference>
<evidence type="ECO:0000313" key="15">
    <source>
        <dbReference type="Proteomes" id="UP000316426"/>
    </source>
</evidence>
<feature type="region of interest" description="Interaction with substrate tRNA" evidence="10">
    <location>
        <begin position="44"/>
        <end position="47"/>
    </location>
</feature>
<evidence type="ECO:0000256" key="10">
    <source>
        <dbReference type="HAMAP-Rule" id="MF_00185"/>
    </source>
</evidence>
<evidence type="ECO:0000256" key="2">
    <source>
        <dbReference type="ARBA" id="ARBA00003213"/>
    </source>
</evidence>